<dbReference type="EMBL" id="JBIAHM010000001">
    <property type="protein sequence ID" value="MFE9597459.1"/>
    <property type="molecule type" value="Genomic_DNA"/>
</dbReference>
<proteinExistence type="predicted"/>
<organism evidence="1 2">
    <name type="scientific">Streptomyces hokutonensis</name>
    <dbReference type="NCBI Taxonomy" id="1306990"/>
    <lineage>
        <taxon>Bacteria</taxon>
        <taxon>Bacillati</taxon>
        <taxon>Actinomycetota</taxon>
        <taxon>Actinomycetes</taxon>
        <taxon>Kitasatosporales</taxon>
        <taxon>Streptomycetaceae</taxon>
        <taxon>Streptomyces</taxon>
    </lineage>
</organism>
<name>A0ABW6LU81_9ACTN</name>
<sequence>MPAGEVVLDFPALGLGRGERMMPAGLKDAHRTGIRVLTSAMAFIEAYHEQVSLAAWSWAMSRVVVEPVTRDVADAAITLLKDTGLHGHKYAELCAARVAVRGL</sequence>
<protein>
    <submittedName>
        <fullName evidence="1">Uncharacterized protein</fullName>
    </submittedName>
</protein>
<evidence type="ECO:0000313" key="1">
    <source>
        <dbReference type="EMBL" id="MFE9597459.1"/>
    </source>
</evidence>
<dbReference type="RefSeq" id="WP_388102089.1">
    <property type="nucleotide sequence ID" value="NZ_JBIAHM010000001.1"/>
</dbReference>
<reference evidence="1 2" key="1">
    <citation type="submission" date="2024-10" db="EMBL/GenBank/DDBJ databases">
        <title>The Natural Products Discovery Center: Release of the First 8490 Sequenced Strains for Exploring Actinobacteria Biosynthetic Diversity.</title>
        <authorList>
            <person name="Kalkreuter E."/>
            <person name="Kautsar S.A."/>
            <person name="Yang D."/>
            <person name="Bader C.D."/>
            <person name="Teijaro C.N."/>
            <person name="Fluegel L."/>
            <person name="Davis C.M."/>
            <person name="Simpson J.R."/>
            <person name="Lauterbach L."/>
            <person name="Steele A.D."/>
            <person name="Gui C."/>
            <person name="Meng S."/>
            <person name="Li G."/>
            <person name="Viehrig K."/>
            <person name="Ye F."/>
            <person name="Su P."/>
            <person name="Kiefer A.F."/>
            <person name="Nichols A."/>
            <person name="Cepeda A.J."/>
            <person name="Yan W."/>
            <person name="Fan B."/>
            <person name="Jiang Y."/>
            <person name="Adhikari A."/>
            <person name="Zheng C.-J."/>
            <person name="Schuster L."/>
            <person name="Cowan T.M."/>
            <person name="Smanski M.J."/>
            <person name="Chevrette M.G."/>
            <person name="De Carvalho L.P.S."/>
            <person name="Shen B."/>
        </authorList>
    </citation>
    <scope>NUCLEOTIDE SEQUENCE [LARGE SCALE GENOMIC DNA]</scope>
    <source>
        <strain evidence="1 2">NPDC006488</strain>
    </source>
</reference>
<dbReference type="Proteomes" id="UP001601303">
    <property type="component" value="Unassembled WGS sequence"/>
</dbReference>
<keyword evidence="2" id="KW-1185">Reference proteome</keyword>
<evidence type="ECO:0000313" key="2">
    <source>
        <dbReference type="Proteomes" id="UP001601303"/>
    </source>
</evidence>
<gene>
    <name evidence="1" type="ORF">ACFYNQ_02630</name>
</gene>
<accession>A0ABW6LU81</accession>
<comment type="caution">
    <text evidence="1">The sequence shown here is derived from an EMBL/GenBank/DDBJ whole genome shotgun (WGS) entry which is preliminary data.</text>
</comment>